<feature type="transmembrane region" description="Helical" evidence="1">
    <location>
        <begin position="20"/>
        <end position="41"/>
    </location>
</feature>
<accession>A0A9E9L5Q3</accession>
<keyword evidence="1" id="KW-0812">Transmembrane</keyword>
<organism evidence="2">
    <name type="scientific">Betula platyphylla</name>
    <name type="common">Asian white birch</name>
    <dbReference type="NCBI Taxonomy" id="78630"/>
    <lineage>
        <taxon>Eukaryota</taxon>
        <taxon>Viridiplantae</taxon>
        <taxon>Streptophyta</taxon>
        <taxon>Embryophyta</taxon>
        <taxon>Tracheophyta</taxon>
        <taxon>Spermatophyta</taxon>
        <taxon>Magnoliopsida</taxon>
        <taxon>eudicotyledons</taxon>
        <taxon>Gunneridae</taxon>
        <taxon>Pentapetalae</taxon>
        <taxon>rosids</taxon>
        <taxon>fabids</taxon>
        <taxon>Fagales</taxon>
        <taxon>Betulaceae</taxon>
        <taxon>Betula</taxon>
    </lineage>
</organism>
<protein>
    <submittedName>
        <fullName evidence="2">Birch protein</fullName>
    </submittedName>
</protein>
<dbReference type="EMBL" id="OL546124">
    <property type="protein sequence ID" value="WAU86873.1"/>
    <property type="molecule type" value="mRNA"/>
</dbReference>
<keyword evidence="1" id="KW-0472">Membrane</keyword>
<reference evidence="2" key="1">
    <citation type="submission" date="2021-11" db="EMBL/GenBank/DDBJ databases">
        <authorList>
            <person name="Zhang Y."/>
            <person name="Ren M."/>
            <person name="Zhang X."/>
            <person name="Zhou X."/>
            <person name="Yang J."/>
        </authorList>
    </citation>
    <scope>NUCLEOTIDE SEQUENCE</scope>
</reference>
<dbReference type="AlphaFoldDB" id="A0A9E9L5Q3"/>
<proteinExistence type="evidence at transcript level"/>
<keyword evidence="1" id="KW-1133">Transmembrane helix</keyword>
<sequence length="145" mass="16454">MFDTAGRMQVSRTAAMSSVGFYQMAKIAVIPTVVLAEFILFRKTISFKKFFEHGSLDQIRKELVDELAGRMLSFKFADVWLSCNPEGTLASSWHFFMALSVVSIDIGDDLFQLGTLYLPVEKVEMAKPMGLLLATRWKNRTSIRF</sequence>
<evidence type="ECO:0000256" key="1">
    <source>
        <dbReference type="SAM" id="Phobius"/>
    </source>
</evidence>
<evidence type="ECO:0000313" key="2">
    <source>
        <dbReference type="EMBL" id="WAU86873.1"/>
    </source>
</evidence>
<name>A0A9E9L5Q3_BETPL</name>